<evidence type="ECO:0000256" key="10">
    <source>
        <dbReference type="ARBA" id="ARBA00023136"/>
    </source>
</evidence>
<feature type="transmembrane region" description="Helical" evidence="15">
    <location>
        <begin position="183"/>
        <end position="203"/>
    </location>
</feature>
<evidence type="ECO:0000256" key="4">
    <source>
        <dbReference type="ARBA" id="ARBA00022427"/>
    </source>
</evidence>
<accession>A0AAV6T2K1</accession>
<comment type="similarity">
    <text evidence="3 12">Belongs to the ELL/occludin family.</text>
</comment>
<keyword evidence="6 11" id="KW-0812">Transmembrane</keyword>
<dbReference type="PANTHER" id="PTHR23288:SF38">
    <property type="entry name" value="OCCLUDIN"/>
    <property type="match status" value="1"/>
</dbReference>
<evidence type="ECO:0000256" key="8">
    <source>
        <dbReference type="ARBA" id="ARBA00022989"/>
    </source>
</evidence>
<dbReference type="GO" id="GO:0008023">
    <property type="term" value="C:transcription elongation factor complex"/>
    <property type="evidence" value="ECO:0007669"/>
    <property type="project" value="TreeGrafter"/>
</dbReference>
<proteinExistence type="inferred from homology"/>
<feature type="compositionally biased region" description="Pro residues" evidence="14">
    <location>
        <begin position="427"/>
        <end position="436"/>
    </location>
</feature>
<dbReference type="GO" id="GO:0000987">
    <property type="term" value="F:cis-regulatory region sequence-specific DNA binding"/>
    <property type="evidence" value="ECO:0007669"/>
    <property type="project" value="TreeGrafter"/>
</dbReference>
<dbReference type="InterPro" id="IPR031176">
    <property type="entry name" value="ELL/occludin"/>
</dbReference>
<dbReference type="PROSITE" id="PS51225">
    <property type="entry name" value="MARVEL"/>
    <property type="match status" value="1"/>
</dbReference>
<dbReference type="GO" id="GO:0005923">
    <property type="term" value="C:bicellular tight junction"/>
    <property type="evidence" value="ECO:0007669"/>
    <property type="project" value="UniProtKB-SubCell"/>
</dbReference>
<evidence type="ECO:0000256" key="5">
    <source>
        <dbReference type="ARBA" id="ARBA00022475"/>
    </source>
</evidence>
<keyword evidence="19" id="KW-1185">Reference proteome</keyword>
<dbReference type="GO" id="GO:0005886">
    <property type="term" value="C:plasma membrane"/>
    <property type="evidence" value="ECO:0007669"/>
    <property type="project" value="UniProtKB-SubCell"/>
</dbReference>
<dbReference type="PANTHER" id="PTHR23288">
    <property type="entry name" value="OCCLUDIN AND RNA POLYMERASE II ELONGATION FACTOR ELL"/>
    <property type="match status" value="1"/>
</dbReference>
<evidence type="ECO:0000259" key="16">
    <source>
        <dbReference type="PROSITE" id="PS51225"/>
    </source>
</evidence>
<dbReference type="InterPro" id="IPR008253">
    <property type="entry name" value="Marvel"/>
</dbReference>
<dbReference type="Pfam" id="PF07303">
    <property type="entry name" value="Occludin_ELL"/>
    <property type="match status" value="1"/>
</dbReference>
<evidence type="ECO:0000259" key="17">
    <source>
        <dbReference type="PROSITE" id="PS51980"/>
    </source>
</evidence>
<evidence type="ECO:0000256" key="9">
    <source>
        <dbReference type="ARBA" id="ARBA00023054"/>
    </source>
</evidence>
<feature type="transmembrane region" description="Helical" evidence="15">
    <location>
        <begin position="298"/>
        <end position="319"/>
    </location>
</feature>
<dbReference type="AlphaFoldDB" id="A0AAV6T2K1"/>
<feature type="coiled-coil region" evidence="13">
    <location>
        <begin position="509"/>
        <end position="536"/>
    </location>
</feature>
<comment type="caution">
    <text evidence="18">The sequence shown here is derived from an EMBL/GenBank/DDBJ whole genome shotgun (WGS) entry which is preliminary data.</text>
</comment>
<evidence type="ECO:0000256" key="12">
    <source>
        <dbReference type="PROSITE-ProRule" id="PRU01324"/>
    </source>
</evidence>
<organism evidence="18 19">
    <name type="scientific">Solea senegalensis</name>
    <name type="common">Senegalese sole</name>
    <dbReference type="NCBI Taxonomy" id="28829"/>
    <lineage>
        <taxon>Eukaryota</taxon>
        <taxon>Metazoa</taxon>
        <taxon>Chordata</taxon>
        <taxon>Craniata</taxon>
        <taxon>Vertebrata</taxon>
        <taxon>Euteleostomi</taxon>
        <taxon>Actinopterygii</taxon>
        <taxon>Neopterygii</taxon>
        <taxon>Teleostei</taxon>
        <taxon>Neoteleostei</taxon>
        <taxon>Acanthomorphata</taxon>
        <taxon>Carangaria</taxon>
        <taxon>Pleuronectiformes</taxon>
        <taxon>Pleuronectoidei</taxon>
        <taxon>Soleidae</taxon>
        <taxon>Solea</taxon>
    </lineage>
</organism>
<dbReference type="GO" id="GO:0042795">
    <property type="term" value="P:snRNA transcription by RNA polymerase II"/>
    <property type="evidence" value="ECO:0007669"/>
    <property type="project" value="TreeGrafter"/>
</dbReference>
<dbReference type="EMBL" id="JAGKHQ010000001">
    <property type="protein sequence ID" value="KAG7523632.1"/>
    <property type="molecule type" value="Genomic_DNA"/>
</dbReference>
<feature type="compositionally biased region" description="Low complexity" evidence="14">
    <location>
        <begin position="409"/>
        <end position="419"/>
    </location>
</feature>
<protein>
    <submittedName>
        <fullName evidence="18">Occludin-like</fullName>
    </submittedName>
</protein>
<evidence type="ECO:0000256" key="3">
    <source>
        <dbReference type="ARBA" id="ARBA00009171"/>
    </source>
</evidence>
<keyword evidence="4" id="KW-0796">Tight junction</keyword>
<keyword evidence="7" id="KW-0965">Cell junction</keyword>
<evidence type="ECO:0000256" key="2">
    <source>
        <dbReference type="ARBA" id="ARBA00004651"/>
    </source>
</evidence>
<keyword evidence="5" id="KW-1003">Cell membrane</keyword>
<evidence type="ECO:0000256" key="11">
    <source>
        <dbReference type="PROSITE-ProRule" id="PRU00581"/>
    </source>
</evidence>
<reference evidence="18 19" key="1">
    <citation type="journal article" date="2021" name="Sci. Rep.">
        <title>Chromosome anchoring in Senegalese sole (Solea senegalensis) reveals sex-associated markers and genome rearrangements in flatfish.</title>
        <authorList>
            <person name="Guerrero-Cozar I."/>
            <person name="Gomez-Garrido J."/>
            <person name="Berbel C."/>
            <person name="Martinez-Blanch J.F."/>
            <person name="Alioto T."/>
            <person name="Claros M.G."/>
            <person name="Gagnaire P.A."/>
            <person name="Manchado M."/>
        </authorList>
    </citation>
    <scope>NUCLEOTIDE SEQUENCE [LARGE SCALE GENOMIC DNA]</scope>
    <source>
        <strain evidence="18">Sse05_10M</strain>
    </source>
</reference>
<evidence type="ECO:0000256" key="13">
    <source>
        <dbReference type="SAM" id="Coils"/>
    </source>
</evidence>
<dbReference type="PROSITE" id="PS51980">
    <property type="entry name" value="OCEL"/>
    <property type="match status" value="1"/>
</dbReference>
<keyword evidence="8 15" id="KW-1133">Transmembrane helix</keyword>
<dbReference type="InterPro" id="IPR010844">
    <property type="entry name" value="Occludin_ELL"/>
</dbReference>
<feature type="transmembrane region" description="Helical" evidence="15">
    <location>
        <begin position="215"/>
        <end position="240"/>
    </location>
</feature>
<evidence type="ECO:0000256" key="15">
    <source>
        <dbReference type="SAM" id="Phobius"/>
    </source>
</evidence>
<dbReference type="Proteomes" id="UP000693946">
    <property type="component" value="Linkage Group LG1"/>
</dbReference>
<feature type="domain" description="OCEL" evidence="17">
    <location>
        <begin position="480"/>
        <end position="588"/>
    </location>
</feature>
<feature type="transmembrane region" description="Helical" evidence="15">
    <location>
        <begin position="116"/>
        <end position="138"/>
    </location>
</feature>
<sequence length="588" mass="65524">MMWEQQQQQQVEVNTSRRLTRAVRNDGGGAALAQSRAPFPQSLDEIAVTSIMYDSPPVYSPPYSTTSQSFYPARSVHSPQSQSVPHTYSLPPDSYYVEGTPQHFYRWFSPPGFVKTFQGAIVVMCFVIFACVASTLVWDMNGFGYGGYGLGATGGVAGTGSGYYGGSYGYGGSYMTPHSAKSAMISMAAINFLVSLGFLVGSFSRSRMIRGCRFYLTVFICDIILAVLQGIIDIIFVIGVNPMSQSSQSMLYNPMLMMCQNIQGSPSLSGSVGAGFPGGFPMYNQYLHHYCYMDPEEAVGLVLGLMVVLALSLSAYYAYKTRSKIWRHGKANIYWDNPVVRPSEGQEVLDWAPTVVASERTAPDLRVANSVVSYSSKTVNIHSEGQYQSNSFSAERSNHGAAVPLCQSSTATRYSSSSSDEIGSFQKPPPPPPLQPPHVERKARKNLEPRPAAQEMVESQYETGYTTGDTGNELDQDHTLHLYRMYPEITTDEQRQQYKREFDSDLTHYKSLCADMDNISDQIHKLSRELDTLDEGSMKYQGVAEEYNHLKDLKRTPDYQAKKQQSKQLRQKLFHIKRLVKIYDQGLC</sequence>
<evidence type="ECO:0000256" key="14">
    <source>
        <dbReference type="SAM" id="MobiDB-lite"/>
    </source>
</evidence>
<evidence type="ECO:0000313" key="18">
    <source>
        <dbReference type="EMBL" id="KAG7523632.1"/>
    </source>
</evidence>
<evidence type="ECO:0000313" key="19">
    <source>
        <dbReference type="Proteomes" id="UP000693946"/>
    </source>
</evidence>
<evidence type="ECO:0000256" key="1">
    <source>
        <dbReference type="ARBA" id="ARBA00004435"/>
    </source>
</evidence>
<evidence type="ECO:0000256" key="7">
    <source>
        <dbReference type="ARBA" id="ARBA00022949"/>
    </source>
</evidence>
<feature type="region of interest" description="Disordered" evidence="14">
    <location>
        <begin position="409"/>
        <end position="439"/>
    </location>
</feature>
<evidence type="ECO:0000256" key="6">
    <source>
        <dbReference type="ARBA" id="ARBA00022692"/>
    </source>
</evidence>
<keyword evidence="9 13" id="KW-0175">Coiled coil</keyword>
<comment type="subcellular location">
    <subcellularLocation>
        <location evidence="1">Cell junction</location>
        <location evidence="1">Tight junction</location>
    </subcellularLocation>
    <subcellularLocation>
        <location evidence="2">Cell membrane</location>
        <topology evidence="2">Multi-pass membrane protein</topology>
    </subcellularLocation>
</comment>
<gene>
    <name evidence="18" type="ORF">JOB18_001351</name>
</gene>
<dbReference type="GO" id="GO:0032968">
    <property type="term" value="P:positive regulation of transcription elongation by RNA polymerase II"/>
    <property type="evidence" value="ECO:0007669"/>
    <property type="project" value="TreeGrafter"/>
</dbReference>
<keyword evidence="10 11" id="KW-0472">Membrane</keyword>
<feature type="domain" description="MARVEL" evidence="16">
    <location>
        <begin position="109"/>
        <end position="323"/>
    </location>
</feature>
<name>A0AAV6T2K1_SOLSE</name>